<dbReference type="CDD" id="cd13429">
    <property type="entry name" value="UreI_AmiS_like_2"/>
    <property type="match status" value="1"/>
</dbReference>
<evidence type="ECO:0000313" key="9">
    <source>
        <dbReference type="Proteomes" id="UP000613002"/>
    </source>
</evidence>
<gene>
    <name evidence="8" type="ORF">HNR78_001503</name>
</gene>
<evidence type="ECO:0000256" key="6">
    <source>
        <dbReference type="ARBA" id="ARBA00022989"/>
    </source>
</evidence>
<dbReference type="InterPro" id="IPR003211">
    <property type="entry name" value="AmiSUreI_transpt"/>
</dbReference>
<accession>A0A6G9J1W3</accession>
<dbReference type="EMBL" id="JACICZ010000004">
    <property type="protein sequence ID" value="MBB3868620.1"/>
    <property type="molecule type" value="Genomic_DNA"/>
</dbReference>
<evidence type="ECO:0000256" key="3">
    <source>
        <dbReference type="ARBA" id="ARBA00022448"/>
    </source>
</evidence>
<dbReference type="Gene3D" id="1.25.40.600">
    <property type="match status" value="1"/>
</dbReference>
<keyword evidence="7" id="KW-0472">Membrane</keyword>
<evidence type="ECO:0000313" key="8">
    <source>
        <dbReference type="EMBL" id="MBB3868620.1"/>
    </source>
</evidence>
<evidence type="ECO:0000256" key="5">
    <source>
        <dbReference type="ARBA" id="ARBA00022692"/>
    </source>
</evidence>
<protein>
    <submittedName>
        <fullName evidence="8">Uncharacterized protein</fullName>
    </submittedName>
</protein>
<keyword evidence="5" id="KW-0812">Transmembrane</keyword>
<comment type="similarity">
    <text evidence="2">Belongs to the AmiS/UreI family.</text>
</comment>
<keyword evidence="3" id="KW-0813">Transport</keyword>
<dbReference type="GO" id="GO:0005886">
    <property type="term" value="C:plasma membrane"/>
    <property type="evidence" value="ECO:0007669"/>
    <property type="project" value="UniProtKB-SubCell"/>
</dbReference>
<dbReference type="RefSeq" id="WP_062755620.1">
    <property type="nucleotide sequence ID" value="NZ_BDAQ01000011.1"/>
</dbReference>
<dbReference type="InterPro" id="IPR038523">
    <property type="entry name" value="AmiSUreI_transpt_sf"/>
</dbReference>
<keyword evidence="6" id="KW-1133">Transmembrane helix</keyword>
<dbReference type="Pfam" id="PF02293">
    <property type="entry name" value="AmiS_UreI"/>
    <property type="match status" value="1"/>
</dbReference>
<evidence type="ECO:0000256" key="1">
    <source>
        <dbReference type="ARBA" id="ARBA00004651"/>
    </source>
</evidence>
<evidence type="ECO:0000256" key="7">
    <source>
        <dbReference type="ARBA" id="ARBA00023136"/>
    </source>
</evidence>
<dbReference type="AlphaFoldDB" id="A0A6G9J1W3"/>
<dbReference type="Proteomes" id="UP000613002">
    <property type="component" value="Unassembled WGS sequence"/>
</dbReference>
<comment type="subcellular location">
    <subcellularLocation>
        <location evidence="1">Cell membrane</location>
        <topology evidence="1">Multi-pass membrane protein</topology>
    </subcellularLocation>
</comment>
<reference evidence="8 9" key="1">
    <citation type="submission" date="2020-08" db="EMBL/GenBank/DDBJ databases">
        <title>Genomic Encyclopedia of Type Strains, Phase IV (KMG-IV): sequencing the most valuable type-strain genomes for metagenomic binning, comparative biology and taxonomic classification.</title>
        <authorList>
            <person name="Goeker M."/>
        </authorList>
    </citation>
    <scope>NUCLEOTIDE SEQUENCE [LARGE SCALE GENOMIC DNA]</scope>
    <source>
        <strain evidence="8 9">DSM 14590</strain>
    </source>
</reference>
<evidence type="ECO:0000256" key="4">
    <source>
        <dbReference type="ARBA" id="ARBA00022475"/>
    </source>
</evidence>
<comment type="caution">
    <text evidence="8">The sequence shown here is derived from an EMBL/GenBank/DDBJ whole genome shotgun (WGS) entry which is preliminary data.</text>
</comment>
<organism evidence="8 9">
    <name type="scientific">Parageobacillus toebii NBRC 107807</name>
    <dbReference type="NCBI Taxonomy" id="1223503"/>
    <lineage>
        <taxon>Bacteria</taxon>
        <taxon>Bacillati</taxon>
        <taxon>Bacillota</taxon>
        <taxon>Bacilli</taxon>
        <taxon>Bacillales</taxon>
        <taxon>Anoxybacillaceae</taxon>
        <taxon>Parageobacillus</taxon>
    </lineage>
</organism>
<keyword evidence="9" id="KW-1185">Reference proteome</keyword>
<proteinExistence type="inferred from homology"/>
<evidence type="ECO:0000256" key="2">
    <source>
        <dbReference type="ARBA" id="ARBA00010068"/>
    </source>
</evidence>
<sequence length="206" mass="23147">MDKVGLMYVGAVLFINSLMLLGKVDQKSAGVFNLFIGAMQVITPFYLIFTSKGDLWIIFNASGIFLFGLTYLYVGISNLKNLDSSGLGWYSLWVAILALGYSYINFAKLQDIKFGIIWLMWSFLWTLFYLLLAQKKNIAVFTGWVAFIQAWITATIPAFLLLINQWDVVGLKTTLAVTILTIFAFIVIYISTKPSSSKINRISTEA</sequence>
<name>A0A6G9J1W3_9BACL</name>
<keyword evidence="4" id="KW-1003">Cell membrane</keyword>